<dbReference type="GO" id="GO:0008745">
    <property type="term" value="F:N-acetylmuramoyl-L-alanine amidase activity"/>
    <property type="evidence" value="ECO:0007669"/>
    <property type="project" value="UniProtKB-EC"/>
</dbReference>
<sequence>MQKLKDKYLLERRYLTNKNARPQIKNLGVSFLVAHETANNNADADAHYHYFQNIDPNISAHTFIDDNKILEIIPLDEKAWHVRYDVPRDNQMFGDDANDIAIGIELCRTGNFDKAYDRYVWYHAYLCKKYELNPKKDIVAHSTLDPSRRSDPQSWLEPNRVSWAEFIADVYNYYLHWEDEIELEPKPSKPAKPEGVRAIETDLTGARIKNVYSENVNYYDTPRWNNPSGTFKPGHGWIIVDKYLVHGSPMYQVKNSKGDKYFITAHPKFVQVVGSMSNESGQRINQTMEAGDKVYLRNTAKRYYTGQTIPSKYKGKRYTVQQAEPNKVLLQELYSWVYKRDLQGYYNESMDTLASFIDKRVESIHNGRLRFYKQPSWSDKHVVGHLEKGDGFPTIINKLKVGNGYQYKVKNSKGVIYYVTASNKYVRVE</sequence>
<dbReference type="InterPro" id="IPR002502">
    <property type="entry name" value="Amidase_domain"/>
</dbReference>
<evidence type="ECO:0000313" key="8">
    <source>
        <dbReference type="EMBL" id="SHG60097.1"/>
    </source>
</evidence>
<gene>
    <name evidence="8" type="ORF">SAMN05421807_1015</name>
</gene>
<keyword evidence="9" id="KW-1185">Reference proteome</keyword>
<dbReference type="EC" id="3.5.1.28" evidence="2"/>
<organism evidence="8 9">
    <name type="scientific">Virgibacillus chiguensis</name>
    <dbReference type="NCBI Taxonomy" id="411959"/>
    <lineage>
        <taxon>Bacteria</taxon>
        <taxon>Bacillati</taxon>
        <taxon>Bacillota</taxon>
        <taxon>Bacilli</taxon>
        <taxon>Bacillales</taxon>
        <taxon>Bacillaceae</taxon>
        <taxon>Virgibacillus</taxon>
    </lineage>
</organism>
<reference evidence="9" key="1">
    <citation type="submission" date="2016-11" db="EMBL/GenBank/DDBJ databases">
        <authorList>
            <person name="Varghese N."/>
            <person name="Submissions S."/>
        </authorList>
    </citation>
    <scope>NUCLEOTIDE SEQUENCE [LARGE SCALE GENOMIC DNA]</scope>
    <source>
        <strain evidence="9">CGMCC 1.6496</strain>
    </source>
</reference>
<dbReference type="PANTHER" id="PTHR30417">
    <property type="entry name" value="N-ACETYLMURAMOYL-L-ALANINE AMIDASE AMID"/>
    <property type="match status" value="1"/>
</dbReference>
<evidence type="ECO:0000256" key="1">
    <source>
        <dbReference type="ARBA" id="ARBA00001561"/>
    </source>
</evidence>
<dbReference type="AlphaFoldDB" id="A0A1M5L503"/>
<dbReference type="GO" id="GO:0071555">
    <property type="term" value="P:cell wall organization"/>
    <property type="evidence" value="ECO:0007669"/>
    <property type="project" value="UniProtKB-KW"/>
</dbReference>
<name>A0A1M5L503_9BACI</name>
<comment type="catalytic activity">
    <reaction evidence="1">
        <text>Hydrolyzes the link between N-acetylmuramoyl residues and L-amino acid residues in certain cell-wall glycopeptides.</text>
        <dbReference type="EC" id="3.5.1.28"/>
    </reaction>
</comment>
<keyword evidence="4" id="KW-0961">Cell wall biogenesis/degradation</keyword>
<dbReference type="SMART" id="SM00644">
    <property type="entry name" value="Ami_2"/>
    <property type="match status" value="1"/>
</dbReference>
<evidence type="ECO:0000313" key="9">
    <source>
        <dbReference type="Proteomes" id="UP000184079"/>
    </source>
</evidence>
<feature type="domain" description="N-acetylmuramoyl-L-alanine amidase" evidence="7">
    <location>
        <begin position="19"/>
        <end position="153"/>
    </location>
</feature>
<evidence type="ECO:0000256" key="2">
    <source>
        <dbReference type="ARBA" id="ARBA00011901"/>
    </source>
</evidence>
<dbReference type="InterPro" id="IPR036505">
    <property type="entry name" value="Amidase/PGRP_sf"/>
</dbReference>
<dbReference type="EMBL" id="FQXD01000001">
    <property type="protein sequence ID" value="SHG60097.1"/>
    <property type="molecule type" value="Genomic_DNA"/>
</dbReference>
<evidence type="ECO:0000256" key="4">
    <source>
        <dbReference type="ARBA" id="ARBA00023316"/>
    </source>
</evidence>
<dbReference type="PANTHER" id="PTHR30417:SF1">
    <property type="entry name" value="N-ACETYLMURAMOYL-L-ALANINE AMIDASE AMID"/>
    <property type="match status" value="1"/>
</dbReference>
<dbReference type="Pfam" id="PF01510">
    <property type="entry name" value="Amidase_2"/>
    <property type="match status" value="1"/>
</dbReference>
<dbReference type="InterPro" id="IPR051206">
    <property type="entry name" value="NAMLAA_amidase_2"/>
</dbReference>
<dbReference type="Gene3D" id="3.40.80.10">
    <property type="entry name" value="Peptidoglycan recognition protein-like"/>
    <property type="match status" value="1"/>
</dbReference>
<evidence type="ECO:0000256" key="3">
    <source>
        <dbReference type="ARBA" id="ARBA00022801"/>
    </source>
</evidence>
<dbReference type="CDD" id="cd06583">
    <property type="entry name" value="PGRP"/>
    <property type="match status" value="1"/>
</dbReference>
<evidence type="ECO:0000259" key="7">
    <source>
        <dbReference type="SMART" id="SM00644"/>
    </source>
</evidence>
<accession>A0A1M5L503</accession>
<dbReference type="GO" id="GO:0009253">
    <property type="term" value="P:peptidoglycan catabolic process"/>
    <property type="evidence" value="ECO:0007669"/>
    <property type="project" value="InterPro"/>
</dbReference>
<dbReference type="GO" id="GO:0009254">
    <property type="term" value="P:peptidoglycan turnover"/>
    <property type="evidence" value="ECO:0007669"/>
    <property type="project" value="TreeGrafter"/>
</dbReference>
<dbReference type="SUPFAM" id="SSF55846">
    <property type="entry name" value="N-acetylmuramoyl-L-alanine amidase-like"/>
    <property type="match status" value="1"/>
</dbReference>
<evidence type="ECO:0000256" key="5">
    <source>
        <dbReference type="ARBA" id="ARBA00030881"/>
    </source>
</evidence>
<evidence type="ECO:0000256" key="6">
    <source>
        <dbReference type="ARBA" id="ARBA00032390"/>
    </source>
</evidence>
<dbReference type="Proteomes" id="UP000184079">
    <property type="component" value="Unassembled WGS sequence"/>
</dbReference>
<proteinExistence type="predicted"/>
<protein>
    <recommendedName>
        <fullName evidence="2">N-acetylmuramoyl-L-alanine amidase</fullName>
        <ecNumber evidence="2">3.5.1.28</ecNumber>
    </recommendedName>
    <alternativeName>
        <fullName evidence="6">Autolysin</fullName>
    </alternativeName>
    <alternativeName>
        <fullName evidence="5">Cell wall hydrolase</fullName>
    </alternativeName>
</protein>
<keyword evidence="3" id="KW-0378">Hydrolase</keyword>